<dbReference type="KEGG" id="tmn:UCRPA7_93"/>
<dbReference type="eggNOG" id="ENOG502S214">
    <property type="taxonomic scope" value="Eukaryota"/>
</dbReference>
<dbReference type="HOGENOM" id="CLU_045076_2_0_1"/>
<keyword evidence="4" id="KW-1185">Reference proteome</keyword>
<dbReference type="AlphaFoldDB" id="R8BYS9"/>
<dbReference type="OrthoDB" id="526941at2759"/>
<dbReference type="GeneID" id="19329863"/>
<feature type="region of interest" description="Disordered" evidence="1">
    <location>
        <begin position="37"/>
        <end position="71"/>
    </location>
</feature>
<accession>R8BYS9</accession>
<proteinExistence type="predicted"/>
<keyword evidence="2" id="KW-0812">Transmembrane</keyword>
<dbReference type="RefSeq" id="XP_007910882.1">
    <property type="nucleotide sequence ID" value="XM_007912691.1"/>
</dbReference>
<name>R8BYS9_PHAM7</name>
<keyword evidence="2" id="KW-0472">Membrane</keyword>
<keyword evidence="2" id="KW-1133">Transmembrane helix</keyword>
<organism evidence="3 4">
    <name type="scientific">Phaeoacremonium minimum (strain UCR-PA7)</name>
    <name type="common">Esca disease fungus</name>
    <name type="synonym">Togninia minima</name>
    <dbReference type="NCBI Taxonomy" id="1286976"/>
    <lineage>
        <taxon>Eukaryota</taxon>
        <taxon>Fungi</taxon>
        <taxon>Dikarya</taxon>
        <taxon>Ascomycota</taxon>
        <taxon>Pezizomycotina</taxon>
        <taxon>Sordariomycetes</taxon>
        <taxon>Sordariomycetidae</taxon>
        <taxon>Togniniales</taxon>
        <taxon>Togniniaceae</taxon>
        <taxon>Phaeoacremonium</taxon>
    </lineage>
</organism>
<feature type="transmembrane region" description="Helical" evidence="2">
    <location>
        <begin position="12"/>
        <end position="29"/>
    </location>
</feature>
<evidence type="ECO:0000313" key="3">
    <source>
        <dbReference type="EMBL" id="EOO04439.1"/>
    </source>
</evidence>
<evidence type="ECO:0000256" key="1">
    <source>
        <dbReference type="SAM" id="MobiDB-lite"/>
    </source>
</evidence>
<evidence type="ECO:0000313" key="4">
    <source>
        <dbReference type="Proteomes" id="UP000014074"/>
    </source>
</evidence>
<sequence>MAFATRGPQAQAVIGALILLFLIWLFAPFNPSAYNQSPPASPGVVKPGKDTSDLPPVLSNSSSSEEDGQGSLIDKDEFRPLILYAYAESDAARENIKFFIHQGLHGAADFVFILNGIEDADYLEIPQKPNVRVVKRDNTCFDLGAYGEVLRQDGLWAKYKRFIMLNASIRGPFLPYWSKGCWSDLYLAKLTGKVKLVGMTANCWPRFHVQSMIWATDAVGIDLLLNPPPGSRVEDEFGGADAPVGLAGCYGDWNAAVHAEVGSTEAVREPGYEVDLMMMAFHKSGNYIDECANSEGNGDLLWQGKYFGTNVHPYETIFIKANRDIDPTLIEHLTEWHETAGTSSWDVCRGASL</sequence>
<dbReference type="Proteomes" id="UP000014074">
    <property type="component" value="Unassembled WGS sequence"/>
</dbReference>
<dbReference type="EMBL" id="KB932776">
    <property type="protein sequence ID" value="EOO04439.1"/>
    <property type="molecule type" value="Genomic_DNA"/>
</dbReference>
<protein>
    <submittedName>
        <fullName evidence="3">Uncharacterized protein</fullName>
    </submittedName>
</protein>
<gene>
    <name evidence="3" type="ORF">UCRPA7_93</name>
</gene>
<reference evidence="4" key="1">
    <citation type="journal article" date="2013" name="Genome Announc.">
        <title>Draft genome sequence of the ascomycete Phaeoacremonium aleophilum strain UCR-PA7, a causal agent of the esca disease complex in grapevines.</title>
        <authorList>
            <person name="Blanco-Ulate B."/>
            <person name="Rolshausen P."/>
            <person name="Cantu D."/>
        </authorList>
    </citation>
    <scope>NUCLEOTIDE SEQUENCE [LARGE SCALE GENOMIC DNA]</scope>
    <source>
        <strain evidence="4">UCR-PA7</strain>
    </source>
</reference>
<evidence type="ECO:0000256" key="2">
    <source>
        <dbReference type="SAM" id="Phobius"/>
    </source>
</evidence>